<dbReference type="EMBL" id="JANAVB010012021">
    <property type="protein sequence ID" value="KAJ6836484.1"/>
    <property type="molecule type" value="Genomic_DNA"/>
</dbReference>
<protein>
    <submittedName>
        <fullName evidence="1">Uncharacterized protein</fullName>
    </submittedName>
</protein>
<organism evidence="1 3">
    <name type="scientific">Iris pallida</name>
    <name type="common">Sweet iris</name>
    <dbReference type="NCBI Taxonomy" id="29817"/>
    <lineage>
        <taxon>Eukaryota</taxon>
        <taxon>Viridiplantae</taxon>
        <taxon>Streptophyta</taxon>
        <taxon>Embryophyta</taxon>
        <taxon>Tracheophyta</taxon>
        <taxon>Spermatophyta</taxon>
        <taxon>Magnoliopsida</taxon>
        <taxon>Liliopsida</taxon>
        <taxon>Asparagales</taxon>
        <taxon>Iridaceae</taxon>
        <taxon>Iridoideae</taxon>
        <taxon>Irideae</taxon>
        <taxon>Iris</taxon>
    </lineage>
</organism>
<gene>
    <name evidence="2" type="ORF">M6B38_328270</name>
    <name evidence="1" type="ORF">M6B38_384145</name>
</gene>
<dbReference type="Proteomes" id="UP001140949">
    <property type="component" value="Unassembled WGS sequence"/>
</dbReference>
<evidence type="ECO:0000313" key="3">
    <source>
        <dbReference type="Proteomes" id="UP001140949"/>
    </source>
</evidence>
<accession>A0AAX6G4G0</accession>
<evidence type="ECO:0000313" key="1">
    <source>
        <dbReference type="EMBL" id="KAJ6823347.1"/>
    </source>
</evidence>
<comment type="caution">
    <text evidence="1">The sequence shown here is derived from an EMBL/GenBank/DDBJ whole genome shotgun (WGS) entry which is preliminary data.</text>
</comment>
<reference evidence="1" key="2">
    <citation type="submission" date="2023-04" db="EMBL/GenBank/DDBJ databases">
        <authorList>
            <person name="Bruccoleri R.E."/>
            <person name="Oakeley E.J."/>
            <person name="Faust A.-M."/>
            <person name="Dessus-Babus S."/>
            <person name="Altorfer M."/>
            <person name="Burckhardt D."/>
            <person name="Oertli M."/>
            <person name="Naumann U."/>
            <person name="Petersen F."/>
            <person name="Wong J."/>
        </authorList>
    </citation>
    <scope>NUCLEOTIDE SEQUENCE</scope>
    <source>
        <strain evidence="1">GSM-AAB239-AS_SAM_17_03QT</strain>
        <tissue evidence="1">Leaf</tissue>
    </source>
</reference>
<keyword evidence="3" id="KW-1185">Reference proteome</keyword>
<reference evidence="1" key="1">
    <citation type="journal article" date="2023" name="GigaByte">
        <title>Genome assembly of the bearded iris, Iris pallida Lam.</title>
        <authorList>
            <person name="Bruccoleri R.E."/>
            <person name="Oakeley E.J."/>
            <person name="Faust A.M.E."/>
            <person name="Altorfer M."/>
            <person name="Dessus-Babus S."/>
            <person name="Burckhardt D."/>
            <person name="Oertli M."/>
            <person name="Naumann U."/>
            <person name="Petersen F."/>
            <person name="Wong J."/>
        </authorList>
    </citation>
    <scope>NUCLEOTIDE SEQUENCE</scope>
    <source>
        <strain evidence="1">GSM-AAB239-AS_SAM_17_03QT</strain>
    </source>
</reference>
<dbReference type="EMBL" id="JANAVB010022999">
    <property type="protein sequence ID" value="KAJ6823347.1"/>
    <property type="molecule type" value="Genomic_DNA"/>
</dbReference>
<proteinExistence type="predicted"/>
<evidence type="ECO:0000313" key="2">
    <source>
        <dbReference type="EMBL" id="KAJ6836484.1"/>
    </source>
</evidence>
<sequence>MANHSRSAMAGTSTASIIVGDGSDDVPSRRLHSSFPATLLLSIGELSVLAVQIWSISSRINDLFNRTIDF</sequence>
<name>A0AAX6G4G0_IRIPA</name>
<dbReference type="AlphaFoldDB" id="A0AAX6G4G0"/>